<dbReference type="Gene3D" id="1.20.58.2220">
    <property type="entry name" value="Formin, FH2 domain"/>
    <property type="match status" value="1"/>
</dbReference>
<dbReference type="InterPro" id="IPR010472">
    <property type="entry name" value="FH3_dom"/>
</dbReference>
<dbReference type="PANTHER" id="PTHR46345:SF8">
    <property type="entry name" value="FORMIN 3, ISOFORM B"/>
    <property type="match status" value="1"/>
</dbReference>
<evidence type="ECO:0000313" key="8">
    <source>
        <dbReference type="Proteomes" id="UP000011083"/>
    </source>
</evidence>
<feature type="compositionally biased region" description="Basic and acidic residues" evidence="4">
    <location>
        <begin position="874"/>
        <end position="902"/>
    </location>
</feature>
<dbReference type="Pfam" id="PF06367">
    <property type="entry name" value="Drf_FH3"/>
    <property type="match status" value="1"/>
</dbReference>
<evidence type="ECO:0000256" key="3">
    <source>
        <dbReference type="ARBA" id="ARBA00023203"/>
    </source>
</evidence>
<gene>
    <name evidence="7" type="ORF">ACA1_026710</name>
</gene>
<dbReference type="InterPro" id="IPR014768">
    <property type="entry name" value="GBD/FH3_dom"/>
</dbReference>
<dbReference type="GO" id="GO:0003779">
    <property type="term" value="F:actin binding"/>
    <property type="evidence" value="ECO:0007669"/>
    <property type="project" value="UniProtKB-KW"/>
</dbReference>
<dbReference type="STRING" id="1257118.L8GRW6"/>
<keyword evidence="8" id="KW-1185">Reference proteome</keyword>
<dbReference type="SMART" id="SM00498">
    <property type="entry name" value="FH2"/>
    <property type="match status" value="1"/>
</dbReference>
<reference evidence="7 8" key="1">
    <citation type="journal article" date="2013" name="Genome Biol.">
        <title>Genome of Acanthamoeba castellanii highlights extensive lateral gene transfer and early evolution of tyrosine kinase signaling.</title>
        <authorList>
            <person name="Clarke M."/>
            <person name="Lohan A.J."/>
            <person name="Liu B."/>
            <person name="Lagkouvardos I."/>
            <person name="Roy S."/>
            <person name="Zafar N."/>
            <person name="Bertelli C."/>
            <person name="Schilde C."/>
            <person name="Kianianmomeni A."/>
            <person name="Burglin T.R."/>
            <person name="Frech C."/>
            <person name="Turcotte B."/>
            <person name="Kopec K.O."/>
            <person name="Synnott J.M."/>
            <person name="Choo C."/>
            <person name="Paponov I."/>
            <person name="Finkler A."/>
            <person name="Soon Heng Tan C."/>
            <person name="Hutchins A.P."/>
            <person name="Weinmeier T."/>
            <person name="Rattei T."/>
            <person name="Chu J.S."/>
            <person name="Gimenez G."/>
            <person name="Irimia M."/>
            <person name="Rigden D.J."/>
            <person name="Fitzpatrick D.A."/>
            <person name="Lorenzo-Morales J."/>
            <person name="Bateman A."/>
            <person name="Chiu C.H."/>
            <person name="Tang P."/>
            <person name="Hegemann P."/>
            <person name="Fromm H."/>
            <person name="Raoult D."/>
            <person name="Greub G."/>
            <person name="Miranda-Saavedra D."/>
            <person name="Chen N."/>
            <person name="Nash P."/>
            <person name="Ginger M.L."/>
            <person name="Horn M."/>
            <person name="Schaap P."/>
            <person name="Caler L."/>
            <person name="Loftus B."/>
        </authorList>
    </citation>
    <scope>NUCLEOTIDE SEQUENCE [LARGE SCALE GENOMIC DNA]</scope>
    <source>
        <strain evidence="7 8">Neff</strain>
    </source>
</reference>
<feature type="domain" description="FH2" evidence="6">
    <location>
        <begin position="444"/>
        <end position="850"/>
    </location>
</feature>
<dbReference type="PROSITE" id="PS51444">
    <property type="entry name" value="FH2"/>
    <property type="match status" value="1"/>
</dbReference>
<dbReference type="InterPro" id="IPR042201">
    <property type="entry name" value="FH2_Formin_sf"/>
</dbReference>
<feature type="region of interest" description="Disordered" evidence="4">
    <location>
        <begin position="874"/>
        <end position="934"/>
    </location>
</feature>
<dbReference type="EMBL" id="KB008019">
    <property type="protein sequence ID" value="ELR15924.1"/>
    <property type="molecule type" value="Genomic_DNA"/>
</dbReference>
<evidence type="ECO:0000259" key="6">
    <source>
        <dbReference type="PROSITE" id="PS51444"/>
    </source>
</evidence>
<dbReference type="InterPro" id="IPR011989">
    <property type="entry name" value="ARM-like"/>
</dbReference>
<dbReference type="InterPro" id="IPR016024">
    <property type="entry name" value="ARM-type_fold"/>
</dbReference>
<accession>L8GRW6</accession>
<dbReference type="GeneID" id="14916590"/>
<organism evidence="7 8">
    <name type="scientific">Acanthamoeba castellanii (strain ATCC 30010 / Neff)</name>
    <dbReference type="NCBI Taxonomy" id="1257118"/>
    <lineage>
        <taxon>Eukaryota</taxon>
        <taxon>Amoebozoa</taxon>
        <taxon>Discosea</taxon>
        <taxon>Longamoebia</taxon>
        <taxon>Centramoebida</taxon>
        <taxon>Acanthamoebidae</taxon>
        <taxon>Acanthamoeba</taxon>
    </lineage>
</organism>
<dbReference type="KEGG" id="acan:ACA1_026710"/>
<evidence type="ECO:0000313" key="7">
    <source>
        <dbReference type="EMBL" id="ELR15924.1"/>
    </source>
</evidence>
<dbReference type="AlphaFoldDB" id="L8GRW6"/>
<evidence type="ECO:0000256" key="1">
    <source>
        <dbReference type="ARBA" id="ARBA00008214"/>
    </source>
</evidence>
<dbReference type="SUPFAM" id="SSF101447">
    <property type="entry name" value="Formin homology 2 domain (FH2 domain)"/>
    <property type="match status" value="1"/>
</dbReference>
<keyword evidence="3" id="KW-0009">Actin-binding</keyword>
<dbReference type="Pfam" id="PF06371">
    <property type="entry name" value="Drf_GBD"/>
    <property type="match status" value="1"/>
</dbReference>
<name>L8GRW6_ACACF</name>
<feature type="region of interest" description="Disordered" evidence="4">
    <location>
        <begin position="434"/>
        <end position="455"/>
    </location>
</feature>
<dbReference type="InterPro" id="IPR010473">
    <property type="entry name" value="GTPase-bd"/>
</dbReference>
<proteinExistence type="inferred from homology"/>
<dbReference type="SMART" id="SM01140">
    <property type="entry name" value="Drf_GBD"/>
    <property type="match status" value="1"/>
</dbReference>
<dbReference type="Gene3D" id="1.25.10.10">
    <property type="entry name" value="Leucine-rich Repeat Variant"/>
    <property type="match status" value="1"/>
</dbReference>
<keyword evidence="2" id="KW-0175">Coiled coil</keyword>
<feature type="domain" description="GBD/FH3" evidence="5">
    <location>
        <begin position="22"/>
        <end position="396"/>
    </location>
</feature>
<dbReference type="GO" id="GO:0031267">
    <property type="term" value="F:small GTPase binding"/>
    <property type="evidence" value="ECO:0007669"/>
    <property type="project" value="InterPro"/>
</dbReference>
<dbReference type="Pfam" id="PF02181">
    <property type="entry name" value="FH2"/>
    <property type="match status" value="1"/>
</dbReference>
<comment type="similarity">
    <text evidence="1">Belongs to the formin homology family. Diaphanous subfamily.</text>
</comment>
<feature type="region of interest" description="Disordered" evidence="4">
    <location>
        <begin position="1"/>
        <end position="27"/>
    </location>
</feature>
<dbReference type="PANTHER" id="PTHR46345">
    <property type="entry name" value="INVERTED FORMIN-2"/>
    <property type="match status" value="1"/>
</dbReference>
<dbReference type="OrthoDB" id="1104827at2759"/>
<evidence type="ECO:0000259" key="5">
    <source>
        <dbReference type="PROSITE" id="PS51232"/>
    </source>
</evidence>
<evidence type="ECO:0000256" key="4">
    <source>
        <dbReference type="SAM" id="MobiDB-lite"/>
    </source>
</evidence>
<dbReference type="RefSeq" id="XP_004337937.1">
    <property type="nucleotide sequence ID" value="XM_004337889.1"/>
</dbReference>
<dbReference type="Gene3D" id="1.10.238.150">
    <property type="entry name" value="Formin, FH3 diaphanous domain"/>
    <property type="match status" value="1"/>
</dbReference>
<dbReference type="SUPFAM" id="SSF48371">
    <property type="entry name" value="ARM repeat"/>
    <property type="match status" value="1"/>
</dbReference>
<evidence type="ECO:0000256" key="2">
    <source>
        <dbReference type="ARBA" id="ARBA00023054"/>
    </source>
</evidence>
<dbReference type="PROSITE" id="PS51232">
    <property type="entry name" value="GBD_FH3"/>
    <property type="match status" value="1"/>
</dbReference>
<dbReference type="GO" id="GO:0045010">
    <property type="term" value="P:actin nucleation"/>
    <property type="evidence" value="ECO:0007669"/>
    <property type="project" value="UniProtKB-ARBA"/>
</dbReference>
<dbReference type="SMART" id="SM01139">
    <property type="entry name" value="Drf_FH3"/>
    <property type="match status" value="1"/>
</dbReference>
<dbReference type="Proteomes" id="UP000011083">
    <property type="component" value="Unassembled WGS sequence"/>
</dbReference>
<dbReference type="SMR" id="L8GRW6"/>
<dbReference type="VEuPathDB" id="AmoebaDB:ACA1_026710"/>
<sequence>MFSSRKKDEDKDKDGSRGSVAKKRAEREAINQKLTRLMDALGLAPGDPERDAMLDWSFAKKQRKLEECSKSKIDLDSDVLVMVERLREKKMDVETLDGLCEKLATSSVDWVKNFIKFGGVAWLYECLAFYVYKAGCIRKRKKDVEILELVVACIVEMINNGGSGLKELTSYPDCFRVIVRCLSYISTNKKSLIFELLAAILLLSEDLWKDVTSAVRLYKAVYPQDFHALMEELETGEDLDYKVAFLTFVNTMIVQGQSIKDRVKVREDFMVERITDILAELKSIHADDEDLQEQCIVFDEELENDGAELKNQTMSARKRAEGEEANEDKPIEIITTLWEKIKGSENESTFLSIMHTLLHLGLSLDGGSQDPTLSKKVWGIIDKLLRQFDLMGNASGLTYEHVLAGFMKEARVINASSDDSAAAPAGSLASAAVGISSGKNSKPTTPRDPDRPPMLPWRWNLIPQNQIKDTIFDGLKPMKLIDQGYIDTADLENVFALKSVPKNSNLNVIGVAASGDGKAGAGKVGQAGKKDKKDPTLLDHQRCNIVSIVMHRFPQTPEEIAKSVAELDYKFISLQTMGELRNLFPAKTYEEEKKKLLEYKDDPKNLADAERILHTFFQVPRIREKISVLLFTEEAREKLRDCQESANTVKMALEELRSKRLRQVLEISLAVGNYINNPRQQCHGFRLSSLLKLNDVTSKSKSKFTLLHQIADIVEQKFPELLVFPDELAHLQEAKTAVESLQVETSFIKKDFNLLKTEMELCAKEKNDRWANHLEKYYKDIEKQLTKLGEMEEGFKKDVTYFGERSADDLSSFFSDWDKFTQSFQTAVKYNITVRRKQEAIEKKEAALAKKKELLEKKELAKKKKEEAALKKKKLTKEAKDKKDDKEPKDKSDPLKKEDKKSLLMRNSSKIKDFKSLDVSPPTSPRVEFSKSEADRKVGVTKKTSMLLNDFPKREEVPRKNVVNVSDVDSVVDDFFKSAPVGESNEKGTVKQLVASLRTSTRFSKMRVNRETRHEESVSLTTEQKLVKQVSTRLPKFNLPARD</sequence>
<dbReference type="InterPro" id="IPR015425">
    <property type="entry name" value="FH2_Formin"/>
</dbReference>
<feature type="compositionally biased region" description="Basic and acidic residues" evidence="4">
    <location>
        <begin position="1"/>
        <end position="16"/>
    </location>
</feature>
<protein>
    <submittedName>
        <fullName evidence="7">Formin domain containing protein</fullName>
    </submittedName>
</protein>